<evidence type="ECO:0000256" key="4">
    <source>
        <dbReference type="ARBA" id="ARBA00022801"/>
    </source>
</evidence>
<dbReference type="Proteomes" id="UP000646749">
    <property type="component" value="Unassembled WGS sequence"/>
</dbReference>
<evidence type="ECO:0000313" key="6">
    <source>
        <dbReference type="EMBL" id="GIG87976.1"/>
    </source>
</evidence>
<dbReference type="NCBIfam" id="TIGR00072">
    <property type="entry name" value="hydrog_prot"/>
    <property type="match status" value="1"/>
</dbReference>
<gene>
    <name evidence="6" type="ORF">Pen02_29120</name>
</gene>
<dbReference type="EMBL" id="BONW01000013">
    <property type="protein sequence ID" value="GIG87976.1"/>
    <property type="molecule type" value="Genomic_DNA"/>
</dbReference>
<comment type="caution">
    <text evidence="6">The sequence shown here is derived from an EMBL/GenBank/DDBJ whole genome shotgun (WGS) entry which is preliminary data.</text>
</comment>
<reference evidence="6 7" key="1">
    <citation type="submission" date="2021-01" db="EMBL/GenBank/DDBJ databases">
        <title>Whole genome shotgun sequence of Plantactinospora endophytica NBRC 110450.</title>
        <authorList>
            <person name="Komaki H."/>
            <person name="Tamura T."/>
        </authorList>
    </citation>
    <scope>NUCLEOTIDE SEQUENCE [LARGE SCALE GENOMIC DNA]</scope>
    <source>
        <strain evidence="6 7">NBRC 110450</strain>
    </source>
</reference>
<keyword evidence="3" id="KW-0064">Aspartyl protease</keyword>
<dbReference type="InterPro" id="IPR023430">
    <property type="entry name" value="Pept_HybD-like_dom_sf"/>
</dbReference>
<sequence>MSGTDFWTRMESRGPDSVVVAGSTVRAGSRVRLRPRGSADIFDLALGGRVAVVRSVEQDEAGELHLAVTLEDDPGSDLGDARLPGHRFFYGLADVEPLGPASTDAAPVRVLVAGIGNVFLGDDGFGVAVVRRLAERPCPPEVDVVEFGIRGMDLVYALQRDYAAVVFVDAAPRGEPAGTLTLLDAAQGWAGRSTVEPHGMDPVRVLRLAAELGRVPERRLVLCCEPATLPTEVLGEDVLVGLSAPVEAAVEQAVRLVEQTLSELIAAGSDRARRSAPVDDPPDGDPGDPR</sequence>
<dbReference type="PRINTS" id="PR00446">
    <property type="entry name" value="HYDRGNUPTAKE"/>
</dbReference>
<feature type="compositionally biased region" description="Acidic residues" evidence="5">
    <location>
        <begin position="280"/>
        <end position="290"/>
    </location>
</feature>
<evidence type="ECO:0000256" key="2">
    <source>
        <dbReference type="ARBA" id="ARBA00022670"/>
    </source>
</evidence>
<keyword evidence="2" id="KW-0645">Protease</keyword>
<dbReference type="SUPFAM" id="SSF53163">
    <property type="entry name" value="HybD-like"/>
    <property type="match status" value="1"/>
</dbReference>
<accession>A0ABQ4E110</accession>
<organism evidence="6 7">
    <name type="scientific">Plantactinospora endophytica</name>
    <dbReference type="NCBI Taxonomy" id="673535"/>
    <lineage>
        <taxon>Bacteria</taxon>
        <taxon>Bacillati</taxon>
        <taxon>Actinomycetota</taxon>
        <taxon>Actinomycetes</taxon>
        <taxon>Micromonosporales</taxon>
        <taxon>Micromonosporaceae</taxon>
        <taxon>Plantactinospora</taxon>
    </lineage>
</organism>
<keyword evidence="4" id="KW-0378">Hydrolase</keyword>
<dbReference type="RefSeq" id="WP_203866502.1">
    <property type="nucleotide sequence ID" value="NZ_BONW01000013.1"/>
</dbReference>
<dbReference type="InterPro" id="IPR000671">
    <property type="entry name" value="Peptidase_A31"/>
</dbReference>
<comment type="similarity">
    <text evidence="1">Belongs to the peptidase A31 family.</text>
</comment>
<protein>
    <recommendedName>
        <fullName evidence="8">Hydrogenase maturation protease</fullName>
    </recommendedName>
</protein>
<evidence type="ECO:0008006" key="8">
    <source>
        <dbReference type="Google" id="ProtNLM"/>
    </source>
</evidence>
<dbReference type="Pfam" id="PF01750">
    <property type="entry name" value="HycI"/>
    <property type="match status" value="1"/>
</dbReference>
<dbReference type="PANTHER" id="PTHR30302">
    <property type="entry name" value="HYDROGENASE 1 MATURATION PROTEASE"/>
    <property type="match status" value="1"/>
</dbReference>
<evidence type="ECO:0000256" key="1">
    <source>
        <dbReference type="ARBA" id="ARBA00006814"/>
    </source>
</evidence>
<feature type="region of interest" description="Disordered" evidence="5">
    <location>
        <begin position="268"/>
        <end position="290"/>
    </location>
</feature>
<name>A0ABQ4E110_9ACTN</name>
<evidence type="ECO:0000256" key="5">
    <source>
        <dbReference type="SAM" id="MobiDB-lite"/>
    </source>
</evidence>
<dbReference type="Gene3D" id="3.40.50.1450">
    <property type="entry name" value="HybD-like"/>
    <property type="match status" value="1"/>
</dbReference>
<dbReference type="PANTHER" id="PTHR30302:SF1">
    <property type="entry name" value="HYDROGENASE 2 MATURATION PROTEASE"/>
    <property type="match status" value="1"/>
</dbReference>
<evidence type="ECO:0000256" key="3">
    <source>
        <dbReference type="ARBA" id="ARBA00022750"/>
    </source>
</evidence>
<proteinExistence type="inferred from homology"/>
<keyword evidence="7" id="KW-1185">Reference proteome</keyword>
<evidence type="ECO:0000313" key="7">
    <source>
        <dbReference type="Proteomes" id="UP000646749"/>
    </source>
</evidence>